<feature type="compositionally biased region" description="Acidic residues" evidence="4">
    <location>
        <begin position="1171"/>
        <end position="1180"/>
    </location>
</feature>
<dbReference type="InterPro" id="IPR016024">
    <property type="entry name" value="ARM-type_fold"/>
</dbReference>
<evidence type="ECO:0000259" key="6">
    <source>
        <dbReference type="Pfam" id="PF25772"/>
    </source>
</evidence>
<proteinExistence type="inferred from homology"/>
<gene>
    <name evidence="7" type="ORF">CPB84DRAFT_1782207</name>
</gene>
<feature type="compositionally biased region" description="Basic and acidic residues" evidence="4">
    <location>
        <begin position="1104"/>
        <end position="1120"/>
    </location>
</feature>
<dbReference type="InterPro" id="IPR057860">
    <property type="entry name" value="HEAT_RRP12_N"/>
</dbReference>
<evidence type="ECO:0000256" key="3">
    <source>
        <dbReference type="ARBA" id="ARBA00023242"/>
    </source>
</evidence>
<dbReference type="SUPFAM" id="SSF48371">
    <property type="entry name" value="ARM repeat"/>
    <property type="match status" value="1"/>
</dbReference>
<evidence type="ECO:0000256" key="2">
    <source>
        <dbReference type="ARBA" id="ARBA00007690"/>
    </source>
</evidence>
<dbReference type="AlphaFoldDB" id="A0A9P5NKG3"/>
<evidence type="ECO:0000256" key="1">
    <source>
        <dbReference type="ARBA" id="ARBA00004123"/>
    </source>
</evidence>
<dbReference type="Pfam" id="PF25772">
    <property type="entry name" value="HEAT_RRP12_N"/>
    <property type="match status" value="1"/>
</dbReference>
<comment type="caution">
    <text evidence="7">The sequence shown here is derived from an EMBL/GenBank/DDBJ whole genome shotgun (WGS) entry which is preliminary data.</text>
</comment>
<organism evidence="7 8">
    <name type="scientific">Gymnopilus junonius</name>
    <name type="common">Spectacular rustgill mushroom</name>
    <name type="synonym">Gymnopilus spectabilis subsp. junonius</name>
    <dbReference type="NCBI Taxonomy" id="109634"/>
    <lineage>
        <taxon>Eukaryota</taxon>
        <taxon>Fungi</taxon>
        <taxon>Dikarya</taxon>
        <taxon>Basidiomycota</taxon>
        <taxon>Agaricomycotina</taxon>
        <taxon>Agaricomycetes</taxon>
        <taxon>Agaricomycetidae</taxon>
        <taxon>Agaricales</taxon>
        <taxon>Agaricineae</taxon>
        <taxon>Hymenogastraceae</taxon>
        <taxon>Gymnopilus</taxon>
    </lineage>
</organism>
<dbReference type="PANTHER" id="PTHR48287:SF1">
    <property type="entry name" value="ARM REPEAT SUPERFAMILY PROTEIN"/>
    <property type="match status" value="1"/>
</dbReference>
<accession>A0A9P5NKG3</accession>
<sequence length="1246" mass="136009">MEEALTKIRPHTSSSLPHQKSPANLLTALESTFKEQNTEPTSTAYFAALLTTLDGTIQKKDTSLEDGAILPAELYLLALVGPFVPAPVIRSNLNTILSLTAPLFPALNQHAPALRSQLTLYHTIFHSLDRSQLDVQGVRQTFASILQMIVDPRPKVRRKAADVVKDVLENPPPPLRLHPYASHVGGWVVNILSEVNSGPFAKGKTAKHAAAPGAELAIQVLAFLKPIILHLPSETLPPITNLLLTLPRLGNTYLSQSAYSTLSEIFEMSSEDSSSNNGNQLSEVLKVVLSSPPSKSDASLSASWVQVLGAALVAHKSLQPAETSKELGKVWKSVWNFLDSMDAFTRKATAESLSAISSCFSRDLVSAALADKDDSSVVRKTINQVSKALDSLPYARSIPELLEIISAFVTNLHHRSSESSPTAAEYLLMPLIIRVADLRIAKGFEYKEAADSTLSVAMRVFGPEALLKALPLNLEPSERAPGVEPRAFLLPLLAQPHPSSLSHFVSYFVPLSERMFDLQQKAEMDGRQSEAKVWSVLVGQVWAGLSGYCIGTANLKESLGTGFSQLLSQLLYGQPELRLPILKALKMMVDSNLLLVETPEEELASLSTPLSRQEAQENIAFLRTQVESWLAVLFNVYGSVGRDSRSLIGEVINSWASIAGTQEIHGACFKVVQLLKTNLPTAQKAPVGKNTNGDMGNMTTTSQDILILLLPQLSKTDLQSLFEFTLSPDVLNCKDNGVQKRAYKILAKVVETGKLAIDPEPILSKLDELTEGLTPATKKDRFNLLASLVDLLPSTSLHVIPSLIPEVVLGTKEPSEKARMAAFDAIISMGRKMSAGGVVRRSLVDGMDEDGGSGDATASIEEFMTMVAGGLAGASPHMISATVTAISRLIFEFKDLISQNMHNEILTTLLVFLSSANREIVKSVLGFVKLAIHTLPVDIVRPHLKELVPALLKWSHDHKNHFKVKVRHIFERMLRRFIWEEVYSCAGEEEAAKVLVNIKKRKERAKRKKASRAEADDEDEEPSPVKAAAGDAFEDVLYGSESELDDSEDEAAEASPARSKQKMRTQGVRLRLDDDEPMDLLEGAATRVANAKSNRRRQPGQDASHFKMDEDSGKMIIDERSDSDEAVAESPSDVAGTAYREAITSVDGFTRGPNGKIKFNKDTKKRRREEDATEDVEMADANDLATSGKPKKSKKRSELKLGHEFKAKKAGGDIKKNGVDPYAYLSLSQAAKSGHRGQKIGITGKR</sequence>
<feature type="domain" description="RRP12 N-terminal HEAT" evidence="6">
    <location>
        <begin position="13"/>
        <end position="271"/>
    </location>
</feature>
<dbReference type="PANTHER" id="PTHR48287">
    <property type="entry name" value="ARM REPEAT SUPERFAMILY PROTEIN"/>
    <property type="match status" value="1"/>
</dbReference>
<dbReference type="GO" id="GO:0005634">
    <property type="term" value="C:nucleus"/>
    <property type="evidence" value="ECO:0007669"/>
    <property type="project" value="UniProtKB-SubCell"/>
</dbReference>
<feature type="region of interest" description="Disordered" evidence="4">
    <location>
        <begin position="1090"/>
        <end position="1200"/>
    </location>
</feature>
<dbReference type="InterPro" id="IPR012978">
    <property type="entry name" value="HEAT_RRP12"/>
</dbReference>
<feature type="compositionally biased region" description="Acidic residues" evidence="4">
    <location>
        <begin position="1042"/>
        <end position="1052"/>
    </location>
</feature>
<evidence type="ECO:0000259" key="5">
    <source>
        <dbReference type="Pfam" id="PF08161"/>
    </source>
</evidence>
<dbReference type="EMBL" id="JADNYJ010000061">
    <property type="protein sequence ID" value="KAF8895689.1"/>
    <property type="molecule type" value="Genomic_DNA"/>
</dbReference>
<evidence type="ECO:0000313" key="7">
    <source>
        <dbReference type="EMBL" id="KAF8895689.1"/>
    </source>
</evidence>
<keyword evidence="8" id="KW-1185">Reference proteome</keyword>
<name>A0A9P5NKG3_GYMJU</name>
<feature type="region of interest" description="Disordered" evidence="4">
    <location>
        <begin position="1005"/>
        <end position="1070"/>
    </location>
</feature>
<reference evidence="7" key="1">
    <citation type="submission" date="2020-11" db="EMBL/GenBank/DDBJ databases">
        <authorList>
            <consortium name="DOE Joint Genome Institute"/>
            <person name="Ahrendt S."/>
            <person name="Riley R."/>
            <person name="Andreopoulos W."/>
            <person name="LaButti K."/>
            <person name="Pangilinan J."/>
            <person name="Ruiz-duenas F.J."/>
            <person name="Barrasa J.M."/>
            <person name="Sanchez-Garcia M."/>
            <person name="Camarero S."/>
            <person name="Miyauchi S."/>
            <person name="Serrano A."/>
            <person name="Linde D."/>
            <person name="Babiker R."/>
            <person name="Drula E."/>
            <person name="Ayuso-Fernandez I."/>
            <person name="Pacheco R."/>
            <person name="Padilla G."/>
            <person name="Ferreira P."/>
            <person name="Barriuso J."/>
            <person name="Kellner H."/>
            <person name="Castanera R."/>
            <person name="Alfaro M."/>
            <person name="Ramirez L."/>
            <person name="Pisabarro A.G."/>
            <person name="Kuo A."/>
            <person name="Tritt A."/>
            <person name="Lipzen A."/>
            <person name="He G."/>
            <person name="Yan M."/>
            <person name="Ng V."/>
            <person name="Cullen D."/>
            <person name="Martin F."/>
            <person name="Rosso M.-N."/>
            <person name="Henrissat B."/>
            <person name="Hibbett D."/>
            <person name="Martinez A.T."/>
            <person name="Grigoriev I.V."/>
        </authorList>
    </citation>
    <scope>NUCLEOTIDE SEQUENCE</scope>
    <source>
        <strain evidence="7">AH 44721</strain>
    </source>
</reference>
<evidence type="ECO:0000313" key="8">
    <source>
        <dbReference type="Proteomes" id="UP000724874"/>
    </source>
</evidence>
<evidence type="ECO:0000256" key="4">
    <source>
        <dbReference type="SAM" id="MobiDB-lite"/>
    </source>
</evidence>
<dbReference type="InterPro" id="IPR011989">
    <property type="entry name" value="ARM-like"/>
</dbReference>
<feature type="compositionally biased region" description="Polar residues" evidence="4">
    <location>
        <begin position="11"/>
        <end position="21"/>
    </location>
</feature>
<dbReference type="Pfam" id="PF08161">
    <property type="entry name" value="RRP12_HEAT"/>
    <property type="match status" value="1"/>
</dbReference>
<dbReference type="Gene3D" id="1.25.10.10">
    <property type="entry name" value="Leucine-rich Repeat Variant"/>
    <property type="match status" value="2"/>
</dbReference>
<dbReference type="OrthoDB" id="2192888at2759"/>
<feature type="region of interest" description="Disordered" evidence="4">
    <location>
        <begin position="1"/>
        <end position="21"/>
    </location>
</feature>
<comment type="subcellular location">
    <subcellularLocation>
        <location evidence="1">Nucleus</location>
    </subcellularLocation>
</comment>
<dbReference type="Proteomes" id="UP000724874">
    <property type="component" value="Unassembled WGS sequence"/>
</dbReference>
<keyword evidence="3" id="KW-0539">Nucleus</keyword>
<comment type="similarity">
    <text evidence="2">Belongs to the RRP12 family.</text>
</comment>
<feature type="domain" description="RRP12 HEAT" evidence="5">
    <location>
        <begin position="345"/>
        <end position="639"/>
    </location>
</feature>
<dbReference type="InterPro" id="IPR052087">
    <property type="entry name" value="RRP12"/>
</dbReference>
<protein>
    <submittedName>
        <fullName evidence="7">Armadillo-type protein</fullName>
    </submittedName>
</protein>